<dbReference type="GO" id="GO:0071972">
    <property type="term" value="F:peptidoglycan L,D-transpeptidase activity"/>
    <property type="evidence" value="ECO:0007669"/>
    <property type="project" value="TreeGrafter"/>
</dbReference>
<keyword evidence="10" id="KW-0012">Acyltransferase</keyword>
<dbReference type="InterPro" id="IPR038063">
    <property type="entry name" value="Transpep_catalytic_dom"/>
</dbReference>
<proteinExistence type="predicted"/>
<evidence type="ECO:0000259" key="15">
    <source>
        <dbReference type="PROSITE" id="PS52029"/>
    </source>
</evidence>
<dbReference type="Proteomes" id="UP000035009">
    <property type="component" value="Unassembled WGS sequence"/>
</dbReference>
<dbReference type="UniPathway" id="UPA00219"/>
<feature type="active site" description="Nucleophile" evidence="13">
    <location>
        <position position="334"/>
    </location>
</feature>
<dbReference type="Gene3D" id="2.60.40.3710">
    <property type="match status" value="1"/>
</dbReference>
<dbReference type="Pfam" id="PF17964">
    <property type="entry name" value="Big_10"/>
    <property type="match status" value="1"/>
</dbReference>
<dbReference type="GO" id="GO:0016746">
    <property type="term" value="F:acyltransferase activity"/>
    <property type="evidence" value="ECO:0007669"/>
    <property type="project" value="UniProtKB-KW"/>
</dbReference>
<evidence type="ECO:0000256" key="7">
    <source>
        <dbReference type="ARBA" id="ARBA00023136"/>
    </source>
</evidence>
<comment type="pathway">
    <text evidence="1 13">Cell wall biogenesis; peptidoglycan biosynthesis.</text>
</comment>
<evidence type="ECO:0000256" key="3">
    <source>
        <dbReference type="ARBA" id="ARBA00022679"/>
    </source>
</evidence>
<dbReference type="GO" id="GO:0018104">
    <property type="term" value="P:peptidoglycan-protein cross-linking"/>
    <property type="evidence" value="ECO:0007669"/>
    <property type="project" value="TreeGrafter"/>
</dbReference>
<keyword evidence="4 14" id="KW-0732">Signal</keyword>
<keyword evidence="2" id="KW-1003">Cell membrane</keyword>
<dbReference type="Gene3D" id="2.40.440.10">
    <property type="entry name" value="L,D-transpeptidase catalytic domain-like"/>
    <property type="match status" value="1"/>
</dbReference>
<dbReference type="InterPro" id="IPR041280">
    <property type="entry name" value="Big_10"/>
</dbReference>
<evidence type="ECO:0000256" key="8">
    <source>
        <dbReference type="ARBA" id="ARBA00023139"/>
    </source>
</evidence>
<comment type="pathway">
    <text evidence="12">Glycan biosynthesis.</text>
</comment>
<dbReference type="GO" id="GO:0008360">
    <property type="term" value="P:regulation of cell shape"/>
    <property type="evidence" value="ECO:0007669"/>
    <property type="project" value="UniProtKB-UniRule"/>
</dbReference>
<dbReference type="PANTHER" id="PTHR30582">
    <property type="entry name" value="L,D-TRANSPEPTIDASE"/>
    <property type="match status" value="1"/>
</dbReference>
<feature type="signal peptide" evidence="14">
    <location>
        <begin position="1"/>
        <end position="20"/>
    </location>
</feature>
<evidence type="ECO:0000256" key="10">
    <source>
        <dbReference type="ARBA" id="ARBA00023315"/>
    </source>
</evidence>
<evidence type="ECO:0000256" key="9">
    <source>
        <dbReference type="ARBA" id="ARBA00023288"/>
    </source>
</evidence>
<dbReference type="GO" id="GO:0071555">
    <property type="term" value="P:cell wall organization"/>
    <property type="evidence" value="ECO:0007669"/>
    <property type="project" value="UniProtKB-UniRule"/>
</dbReference>
<dbReference type="PROSITE" id="PS52029">
    <property type="entry name" value="LD_TPASE"/>
    <property type="match status" value="1"/>
</dbReference>
<keyword evidence="7" id="KW-0472">Membrane</keyword>
<dbReference type="eggNOG" id="COG1376">
    <property type="taxonomic scope" value="Bacteria"/>
</dbReference>
<keyword evidence="9" id="KW-0449">Lipoprotein</keyword>
<evidence type="ECO:0000256" key="13">
    <source>
        <dbReference type="PROSITE-ProRule" id="PRU01373"/>
    </source>
</evidence>
<sequence length="388" mass="41726">MRRPARMLAVAGLASVAVFAAACSSGGSTPDPAPAAKITLADSTAKPINPTTPISVRASRGDLTTVTVTNRKGKNVKGASSEGGEEWHTTEDLGYGTTYTVKADAVNPDGKHTRQTFTVKTIDPDDTAYANVVPAPEVVSEDGIGVGQPMVFQFTKPIKNRAEVEKHLVVTTTPSQPGAWYWTDDQSVHYRAKDYWKPGTKIHIEANVYGVDLGDGVYGAEDNAVDYKVHDSWVAKADGNTEQLTVFHNGELVRTMPMSLGEPTTPSHRGVHVVSERSASTVMDSCSYGVCQGDPGYYRETVFDNLRISNDGEFVHAAPWSVGQQGSANVSHGCVNLSPADAKWMYDTFRLGDVVEISNSGGDELPVWDTYGDWAVPWKVWKAGNASA</sequence>
<reference evidence="16 17" key="1">
    <citation type="submission" date="2013-02" db="EMBL/GenBank/DDBJ databases">
        <title>Whole genome shotgun sequence of Gordonia malaquae NBRC 108250.</title>
        <authorList>
            <person name="Yoshida I."/>
            <person name="Hosoyama A."/>
            <person name="Tsuchikane K."/>
            <person name="Ando Y."/>
            <person name="Baba S."/>
            <person name="Ohji S."/>
            <person name="Hamada M."/>
            <person name="Tamura T."/>
            <person name="Yamazoe A."/>
            <person name="Yamazaki S."/>
            <person name="Fujita N."/>
        </authorList>
    </citation>
    <scope>NUCLEOTIDE SEQUENCE [LARGE SCALE GENOMIC DNA]</scope>
    <source>
        <strain evidence="16 17">NBRC 108250</strain>
    </source>
</reference>
<dbReference type="OrthoDB" id="5242354at2"/>
<dbReference type="RefSeq" id="WP_008377106.1">
    <property type="nucleotide sequence ID" value="NZ_BAOP01000005.1"/>
</dbReference>
<dbReference type="GO" id="GO:0005576">
    <property type="term" value="C:extracellular region"/>
    <property type="evidence" value="ECO:0007669"/>
    <property type="project" value="TreeGrafter"/>
</dbReference>
<dbReference type="Gene3D" id="2.60.40.3780">
    <property type="match status" value="1"/>
</dbReference>
<keyword evidence="3" id="KW-0808">Transferase</keyword>
<evidence type="ECO:0000256" key="14">
    <source>
        <dbReference type="SAM" id="SignalP"/>
    </source>
</evidence>
<gene>
    <name evidence="16" type="ORF">GM1_005_01050</name>
</gene>
<evidence type="ECO:0000313" key="17">
    <source>
        <dbReference type="Proteomes" id="UP000035009"/>
    </source>
</evidence>
<evidence type="ECO:0000256" key="2">
    <source>
        <dbReference type="ARBA" id="ARBA00022475"/>
    </source>
</evidence>
<keyword evidence="5 13" id="KW-0133">Cell shape</keyword>
<dbReference type="CDD" id="cd13432">
    <property type="entry name" value="LDT_IgD_like_2"/>
    <property type="match status" value="1"/>
</dbReference>
<dbReference type="CDD" id="cd16913">
    <property type="entry name" value="YkuD_like"/>
    <property type="match status" value="1"/>
</dbReference>
<evidence type="ECO:0000256" key="5">
    <source>
        <dbReference type="ARBA" id="ARBA00022960"/>
    </source>
</evidence>
<accession>M3UU31</accession>
<evidence type="ECO:0000256" key="1">
    <source>
        <dbReference type="ARBA" id="ARBA00004752"/>
    </source>
</evidence>
<keyword evidence="8" id="KW-0564">Palmitate</keyword>
<dbReference type="InterPro" id="IPR050979">
    <property type="entry name" value="LD-transpeptidase"/>
</dbReference>
<evidence type="ECO:0000256" key="4">
    <source>
        <dbReference type="ARBA" id="ARBA00022729"/>
    </source>
</evidence>
<feature type="active site" description="Proton donor/acceptor" evidence="13">
    <location>
        <position position="316"/>
    </location>
</feature>
<dbReference type="AlphaFoldDB" id="M3UU31"/>
<evidence type="ECO:0000313" key="16">
    <source>
        <dbReference type="EMBL" id="GAC78922.1"/>
    </source>
</evidence>
<evidence type="ECO:0000256" key="6">
    <source>
        <dbReference type="ARBA" id="ARBA00022984"/>
    </source>
</evidence>
<evidence type="ECO:0000256" key="11">
    <source>
        <dbReference type="ARBA" id="ARBA00023316"/>
    </source>
</evidence>
<name>M3UU31_GORML</name>
<dbReference type="PROSITE" id="PS51257">
    <property type="entry name" value="PROKAR_LIPOPROTEIN"/>
    <property type="match status" value="1"/>
</dbReference>
<comment type="caution">
    <text evidence="16">The sequence shown here is derived from an EMBL/GenBank/DDBJ whole genome shotgun (WGS) entry which is preliminary data.</text>
</comment>
<feature type="domain" description="L,D-TPase catalytic" evidence="15">
    <location>
        <begin position="233"/>
        <end position="358"/>
    </location>
</feature>
<evidence type="ECO:0000256" key="12">
    <source>
        <dbReference type="ARBA" id="ARBA00060592"/>
    </source>
</evidence>
<protein>
    <recommendedName>
        <fullName evidence="15">L,D-TPase catalytic domain-containing protein</fullName>
    </recommendedName>
</protein>
<dbReference type="InterPro" id="IPR005490">
    <property type="entry name" value="LD_TPept_cat_dom"/>
</dbReference>
<keyword evidence="17" id="KW-1185">Reference proteome</keyword>
<dbReference type="FunFam" id="2.40.440.10:FF:000005">
    <property type="entry name" value="L,D-transpeptidase 2"/>
    <property type="match status" value="1"/>
</dbReference>
<dbReference type="Pfam" id="PF03734">
    <property type="entry name" value="YkuD"/>
    <property type="match status" value="1"/>
</dbReference>
<dbReference type="SUPFAM" id="SSF141523">
    <property type="entry name" value="L,D-transpeptidase catalytic domain-like"/>
    <property type="match status" value="1"/>
</dbReference>
<dbReference type="PANTHER" id="PTHR30582:SF2">
    <property type="entry name" value="L,D-TRANSPEPTIDASE YCIB-RELATED"/>
    <property type="match status" value="1"/>
</dbReference>
<feature type="chain" id="PRO_5038587279" description="L,D-TPase catalytic domain-containing protein" evidence="14">
    <location>
        <begin position="21"/>
        <end position="388"/>
    </location>
</feature>
<dbReference type="EMBL" id="BAOP01000005">
    <property type="protein sequence ID" value="GAC78922.1"/>
    <property type="molecule type" value="Genomic_DNA"/>
</dbReference>
<organism evidence="16 17">
    <name type="scientific">Gordonia malaquae NBRC 108250</name>
    <dbReference type="NCBI Taxonomy" id="1223542"/>
    <lineage>
        <taxon>Bacteria</taxon>
        <taxon>Bacillati</taxon>
        <taxon>Actinomycetota</taxon>
        <taxon>Actinomycetes</taxon>
        <taxon>Mycobacteriales</taxon>
        <taxon>Gordoniaceae</taxon>
        <taxon>Gordonia</taxon>
    </lineage>
</organism>
<dbReference type="STRING" id="410332.SAMN04488550_0432"/>
<keyword evidence="11 13" id="KW-0961">Cell wall biogenesis/degradation</keyword>
<keyword evidence="6 13" id="KW-0573">Peptidoglycan synthesis</keyword>